<dbReference type="AlphaFoldDB" id="A0ABD2MAH5"/>
<comment type="caution">
    <text evidence="2">The sequence shown here is derived from an EMBL/GenBank/DDBJ whole genome shotgun (WGS) entry which is preliminary data.</text>
</comment>
<feature type="region of interest" description="Disordered" evidence="1">
    <location>
        <begin position="28"/>
        <end position="72"/>
    </location>
</feature>
<sequence>MTDPRLHRGNNSARQNTNSTMALVANAQRGKRNIATNTDNDQMDKDNDNEKEIENKGSGDHPSWPNNPGRAGWKGVGTENGIFPVFKSITTTTAISARTRDTPEFKTERRLWQINQKRELRRMDVENLRKRVALIEREMESTGTARSAAGLPLPATYDGTTDFHNYLKGFNLIATAHSWQPARCAQIFPLYLRGAVKAIYEGLDQNIKNNWRELVDTLAEKLKHISSGLAARQKLAHRKQFPGETLEEFAQEIINLVNRAYPNNNIQMDFQALQLGDKENAVKEENEKRLQQFRLGIAKDFFRANMLPSIKEKILFMGEPTTMEEAVAQAKRVEQVQESLAEDYWKQAQNTKAEVALAEVNAVRTELNELRDRQKAQQSQQRTEINQNTEERNFPNNWQGNRPPGNPFMTRGGYNPRGFRGRFQRFQGFRGGMNSRNANSTPLGNRFYPPNNYNSQQFQNQNQNWNTNRGRGGNGQIRGRMNDNSGGNRTGWRVNEISFPYICILTIICSLMIVPTAGQYQICPTKPTAEISVTIGFPEEQNCSLPTGRQPIKTKAILYIPIRIPRSFPVFKCWNITTVTCTESFLRVVTLDHPPKKFESEASLKDCQESLNLRPMNRISETRWESLMPIRKEYGWYGVNCFNNIQTIIEEGTGGILDGEKLVTSWGDSLKIEQLITGKEEWVRLPGAVELLMWRIPSGEFWDTHFSIGPVMTETWPGQAIAVHELQYTFAVSRDQERKNKVFGVPREALKMDNNVFIYEIANTPKYYYYSANTPKYYYYSASTSNYYYYSASTFNYYCYSANTPKYYYYSVSTSNYYYYSASTSNYYYYSANTPKYYYYSASTFNYYCYSANTPKYYYYSASTFNYYCYSANTPKYYYYSVSTSNYYYYSANTPKYYYYSVSTSNYYYYSANTPKYYYYSANTPKYYYYSASTFNYYCYSANTPKYYYYSVSTSNYYYYSASTSNYYYYSANTPKYYYYSVSTSNYYYYSANSPNKFHST</sequence>
<feature type="compositionally biased region" description="Polar residues" evidence="1">
    <location>
        <begin position="376"/>
        <end position="400"/>
    </location>
</feature>
<evidence type="ECO:0000313" key="3">
    <source>
        <dbReference type="Proteomes" id="UP001620626"/>
    </source>
</evidence>
<dbReference type="PANTHER" id="PTHR33223">
    <property type="entry name" value="CCHC-TYPE DOMAIN-CONTAINING PROTEIN"/>
    <property type="match status" value="1"/>
</dbReference>
<accession>A0ABD2MAH5</accession>
<dbReference type="Proteomes" id="UP001620626">
    <property type="component" value="Unassembled WGS sequence"/>
</dbReference>
<feature type="compositionally biased region" description="Basic and acidic residues" evidence="1">
    <location>
        <begin position="42"/>
        <end position="59"/>
    </location>
</feature>
<gene>
    <name evidence="2" type="ORF">niasHT_009062</name>
</gene>
<dbReference type="PANTHER" id="PTHR33223:SF6">
    <property type="entry name" value="CCHC-TYPE DOMAIN-CONTAINING PROTEIN"/>
    <property type="match status" value="1"/>
</dbReference>
<name>A0ABD2MAH5_9BILA</name>
<evidence type="ECO:0000256" key="1">
    <source>
        <dbReference type="SAM" id="MobiDB-lite"/>
    </source>
</evidence>
<keyword evidence="3" id="KW-1185">Reference proteome</keyword>
<proteinExistence type="predicted"/>
<reference evidence="2 3" key="1">
    <citation type="submission" date="2024-10" db="EMBL/GenBank/DDBJ databases">
        <authorList>
            <person name="Kim D."/>
        </authorList>
    </citation>
    <scope>NUCLEOTIDE SEQUENCE [LARGE SCALE GENOMIC DNA]</scope>
    <source>
        <strain evidence="2">BH-2024</strain>
    </source>
</reference>
<organism evidence="2 3">
    <name type="scientific">Heterodera trifolii</name>
    <dbReference type="NCBI Taxonomy" id="157864"/>
    <lineage>
        <taxon>Eukaryota</taxon>
        <taxon>Metazoa</taxon>
        <taxon>Ecdysozoa</taxon>
        <taxon>Nematoda</taxon>
        <taxon>Chromadorea</taxon>
        <taxon>Rhabditida</taxon>
        <taxon>Tylenchina</taxon>
        <taxon>Tylenchomorpha</taxon>
        <taxon>Tylenchoidea</taxon>
        <taxon>Heteroderidae</taxon>
        <taxon>Heteroderinae</taxon>
        <taxon>Heterodera</taxon>
    </lineage>
</organism>
<evidence type="ECO:0000313" key="2">
    <source>
        <dbReference type="EMBL" id="KAL3124514.1"/>
    </source>
</evidence>
<feature type="region of interest" description="Disordered" evidence="1">
    <location>
        <begin position="369"/>
        <end position="407"/>
    </location>
</feature>
<protein>
    <recommendedName>
        <fullName evidence="4">Retrotransposon gag domain-containing protein</fullName>
    </recommendedName>
</protein>
<dbReference type="EMBL" id="JBICBT010000070">
    <property type="protein sequence ID" value="KAL3124514.1"/>
    <property type="molecule type" value="Genomic_DNA"/>
</dbReference>
<evidence type="ECO:0008006" key="4">
    <source>
        <dbReference type="Google" id="ProtNLM"/>
    </source>
</evidence>